<sequence>MDVAPRPRHHLVGLVLLASLLTFPTQAASDEPVQITQEDGFTPLFDGKTTDGWYNPYEWGKVTVEEGELRLTANRKFFLVTRERFGDFVFEGEVKVPDGPANSGFMLRAIVGPNQVIGYQAEVDPSERRWSGGLYDEGRRAWLHPLKDQAQAQAAFDRTTWNHYRIECVGDHIKIYVNGVLTTDYRDPLDQYGPLAVQHHGEKGQTYRFRNLKVKRLGRHGWTPIFDGRSLEGWTIQPGGSWRVEDGVIVGENNAEEPRHGLLVWNQPVEDFTLRLKFRAVRGNSGVYFRSRLVENDPVAIHGLQAEIDSSRDVGGLYETGGRGWVVQPPEELVAKHLKTGDAWNELAISAHGERIVTHLNGQLIIDHRDESAPRRGVLALQLHGGQTMRVEFKDLEMLTPVEHAR</sequence>
<evidence type="ECO:0000256" key="1">
    <source>
        <dbReference type="SAM" id="SignalP"/>
    </source>
</evidence>
<evidence type="ECO:0000313" key="3">
    <source>
        <dbReference type="EMBL" id="ADV61806.1"/>
    </source>
</evidence>
<dbReference type="eggNOG" id="COG1793">
    <property type="taxonomic scope" value="Bacteria"/>
</dbReference>
<dbReference type="InParanoid" id="E8R6A5"/>
<reference key="1">
    <citation type="submission" date="2010-11" db="EMBL/GenBank/DDBJ databases">
        <title>The complete sequence of chromosome of Isophaera pallida ATCC 43644.</title>
        <authorList>
            <consortium name="US DOE Joint Genome Institute (JGI-PGF)"/>
            <person name="Lucas S."/>
            <person name="Copeland A."/>
            <person name="Lapidus A."/>
            <person name="Bruce D."/>
            <person name="Goodwin L."/>
            <person name="Pitluck S."/>
            <person name="Kyrpides N."/>
            <person name="Mavromatis K."/>
            <person name="Pagani I."/>
            <person name="Ivanova N."/>
            <person name="Saunders E."/>
            <person name="Brettin T."/>
            <person name="Detter J.C."/>
            <person name="Han C."/>
            <person name="Tapia R."/>
            <person name="Land M."/>
            <person name="Hauser L."/>
            <person name="Markowitz V."/>
            <person name="Cheng J.-F."/>
            <person name="Hugenholtz P."/>
            <person name="Woyke T."/>
            <person name="Wu D."/>
            <person name="Eisen J.A."/>
        </authorList>
    </citation>
    <scope>NUCLEOTIDE SEQUENCE</scope>
    <source>
        <strain>ATCC 43644</strain>
    </source>
</reference>
<gene>
    <name evidence="3" type="ordered locus">Isop_1220</name>
</gene>
<feature type="signal peptide" evidence="1">
    <location>
        <begin position="1"/>
        <end position="27"/>
    </location>
</feature>
<proteinExistence type="predicted"/>
<organism evidence="3 4">
    <name type="scientific">Isosphaera pallida (strain ATCC 43644 / DSM 9630 / IS1B)</name>
    <dbReference type="NCBI Taxonomy" id="575540"/>
    <lineage>
        <taxon>Bacteria</taxon>
        <taxon>Pseudomonadati</taxon>
        <taxon>Planctomycetota</taxon>
        <taxon>Planctomycetia</taxon>
        <taxon>Isosphaerales</taxon>
        <taxon>Isosphaeraceae</taxon>
        <taxon>Isosphaera</taxon>
    </lineage>
</organism>
<dbReference type="OrthoDB" id="9780017at2"/>
<dbReference type="Pfam" id="PF06439">
    <property type="entry name" value="3keto-disac_hyd"/>
    <property type="match status" value="2"/>
</dbReference>
<dbReference type="Proteomes" id="UP000008631">
    <property type="component" value="Chromosome"/>
</dbReference>
<dbReference type="KEGG" id="ipa:Isop_1220"/>
<feature type="chain" id="PRO_5003229485" description="3-keto-alpha-glucoside-1,2-lyase/3-keto-2-hydroxy-glucal hydratase domain-containing protein" evidence="1">
    <location>
        <begin position="28"/>
        <end position="406"/>
    </location>
</feature>
<dbReference type="EMBL" id="CP002353">
    <property type="protein sequence ID" value="ADV61806.1"/>
    <property type="molecule type" value="Genomic_DNA"/>
</dbReference>
<dbReference type="SUPFAM" id="SSF49899">
    <property type="entry name" value="Concanavalin A-like lectins/glucanases"/>
    <property type="match status" value="1"/>
</dbReference>
<accession>E8R6A5</accession>
<name>E8R6A5_ISOPI</name>
<evidence type="ECO:0000259" key="2">
    <source>
        <dbReference type="Pfam" id="PF06439"/>
    </source>
</evidence>
<feature type="domain" description="3-keto-alpha-glucoside-1,2-lyase/3-keto-2-hydroxy-glucal hydratase" evidence="2">
    <location>
        <begin position="221"/>
        <end position="397"/>
    </location>
</feature>
<dbReference type="InterPro" id="IPR010496">
    <property type="entry name" value="AL/BT2_dom"/>
</dbReference>
<dbReference type="HOGENOM" id="CLU_050017_0_0_0"/>
<evidence type="ECO:0000313" key="4">
    <source>
        <dbReference type="Proteomes" id="UP000008631"/>
    </source>
</evidence>
<dbReference type="GO" id="GO:0016787">
    <property type="term" value="F:hydrolase activity"/>
    <property type="evidence" value="ECO:0007669"/>
    <property type="project" value="InterPro"/>
</dbReference>
<protein>
    <recommendedName>
        <fullName evidence="2">3-keto-alpha-glucoside-1,2-lyase/3-keto-2-hydroxy-glucal hydratase domain-containing protein</fullName>
    </recommendedName>
</protein>
<keyword evidence="1" id="KW-0732">Signal</keyword>
<dbReference type="AlphaFoldDB" id="E8R6A5"/>
<dbReference type="InterPro" id="IPR013320">
    <property type="entry name" value="ConA-like_dom_sf"/>
</dbReference>
<dbReference type="RefSeq" id="WP_013564095.1">
    <property type="nucleotide sequence ID" value="NC_014962.1"/>
</dbReference>
<dbReference type="Gene3D" id="2.60.120.560">
    <property type="entry name" value="Exo-inulinase, domain 1"/>
    <property type="match status" value="2"/>
</dbReference>
<reference evidence="3 4" key="2">
    <citation type="journal article" date="2011" name="Stand. Genomic Sci.">
        <title>Complete genome sequence of Isosphaera pallida type strain (IS1B).</title>
        <authorList>
            <consortium name="US DOE Joint Genome Institute (JGI-PGF)"/>
            <person name="Goker M."/>
            <person name="Cleland D."/>
            <person name="Saunders E."/>
            <person name="Lapidus A."/>
            <person name="Nolan M."/>
            <person name="Lucas S."/>
            <person name="Hammon N."/>
            <person name="Deshpande S."/>
            <person name="Cheng J.F."/>
            <person name="Tapia R."/>
            <person name="Han C."/>
            <person name="Goodwin L."/>
            <person name="Pitluck S."/>
            <person name="Liolios K."/>
            <person name="Pagani I."/>
            <person name="Ivanova N."/>
            <person name="Mavromatis K."/>
            <person name="Pati A."/>
            <person name="Chen A."/>
            <person name="Palaniappan K."/>
            <person name="Land M."/>
            <person name="Hauser L."/>
            <person name="Chang Y.J."/>
            <person name="Jeffries C.D."/>
            <person name="Detter J.C."/>
            <person name="Beck B."/>
            <person name="Woyke T."/>
            <person name="Bristow J."/>
            <person name="Eisen J.A."/>
            <person name="Markowitz V."/>
            <person name="Hugenholtz P."/>
            <person name="Kyrpides N.C."/>
            <person name="Klenk H.P."/>
        </authorList>
    </citation>
    <scope>NUCLEOTIDE SEQUENCE [LARGE SCALE GENOMIC DNA]</scope>
    <source>
        <strain evidence="4">ATCC 43644 / DSM 9630 / IS1B</strain>
    </source>
</reference>
<dbReference type="STRING" id="575540.Isop_1220"/>
<feature type="domain" description="3-keto-alpha-glucoside-1,2-lyase/3-keto-2-hydroxy-glucal hydratase" evidence="2">
    <location>
        <begin position="40"/>
        <end position="215"/>
    </location>
</feature>
<keyword evidence="4" id="KW-1185">Reference proteome</keyword>